<accession>A0A812JKN7</accession>
<reference evidence="1" key="1">
    <citation type="submission" date="2021-02" db="EMBL/GenBank/DDBJ databases">
        <authorList>
            <person name="Dougan E. K."/>
            <person name="Rhodes N."/>
            <person name="Thang M."/>
            <person name="Chan C."/>
        </authorList>
    </citation>
    <scope>NUCLEOTIDE SEQUENCE</scope>
</reference>
<sequence>SWCCRSGFTVHDIPDQPHRKRLELRHAKDVKTLDYDESKFEMLGILRRCSWVLMGAFQLELDLKKNQVVCGPRAALLKPFWETTVALVKTTEATMWIFSPQPARVLVTA</sequence>
<evidence type="ECO:0000313" key="1">
    <source>
        <dbReference type="EMBL" id="CAE7205773.1"/>
    </source>
</evidence>
<gene>
    <name evidence="1" type="ORF">SNEC2469_LOCUS1761</name>
</gene>
<keyword evidence="2" id="KW-1185">Reference proteome</keyword>
<feature type="non-terminal residue" evidence="1">
    <location>
        <position position="1"/>
    </location>
</feature>
<dbReference type="Proteomes" id="UP000601435">
    <property type="component" value="Unassembled WGS sequence"/>
</dbReference>
<organism evidence="1 2">
    <name type="scientific">Symbiodinium necroappetens</name>
    <dbReference type="NCBI Taxonomy" id="1628268"/>
    <lineage>
        <taxon>Eukaryota</taxon>
        <taxon>Sar</taxon>
        <taxon>Alveolata</taxon>
        <taxon>Dinophyceae</taxon>
        <taxon>Suessiales</taxon>
        <taxon>Symbiodiniaceae</taxon>
        <taxon>Symbiodinium</taxon>
    </lineage>
</organism>
<dbReference type="EMBL" id="CAJNJA010006114">
    <property type="protein sequence ID" value="CAE7205773.1"/>
    <property type="molecule type" value="Genomic_DNA"/>
</dbReference>
<protein>
    <submittedName>
        <fullName evidence="1">Uncharacterized protein</fullName>
    </submittedName>
</protein>
<feature type="non-terminal residue" evidence="1">
    <location>
        <position position="109"/>
    </location>
</feature>
<evidence type="ECO:0000313" key="2">
    <source>
        <dbReference type="Proteomes" id="UP000601435"/>
    </source>
</evidence>
<proteinExistence type="predicted"/>
<dbReference type="AlphaFoldDB" id="A0A812JKN7"/>
<comment type="caution">
    <text evidence="1">The sequence shown here is derived from an EMBL/GenBank/DDBJ whole genome shotgun (WGS) entry which is preliminary data.</text>
</comment>
<name>A0A812JKN7_9DINO</name>